<evidence type="ECO:0000256" key="3">
    <source>
        <dbReference type="ARBA" id="ARBA00022989"/>
    </source>
</evidence>
<feature type="transmembrane region" description="Helical" evidence="5">
    <location>
        <begin position="12"/>
        <end position="28"/>
    </location>
</feature>
<dbReference type="InterPro" id="IPR051788">
    <property type="entry name" value="MFS_Transporter"/>
</dbReference>
<dbReference type="InterPro" id="IPR020846">
    <property type="entry name" value="MFS_dom"/>
</dbReference>
<dbReference type="PANTHER" id="PTHR23514:SF13">
    <property type="entry name" value="INNER MEMBRANE PROTEIN YBJJ"/>
    <property type="match status" value="1"/>
</dbReference>
<feature type="transmembrane region" description="Helical" evidence="5">
    <location>
        <begin position="298"/>
        <end position="316"/>
    </location>
</feature>
<feature type="transmembrane region" description="Helical" evidence="5">
    <location>
        <begin position="75"/>
        <end position="93"/>
    </location>
</feature>
<evidence type="ECO:0000259" key="6">
    <source>
        <dbReference type="PROSITE" id="PS50850"/>
    </source>
</evidence>
<evidence type="ECO:0000256" key="5">
    <source>
        <dbReference type="SAM" id="Phobius"/>
    </source>
</evidence>
<dbReference type="InterPro" id="IPR011701">
    <property type="entry name" value="MFS"/>
</dbReference>
<keyword evidence="4 5" id="KW-0472">Membrane</keyword>
<dbReference type="EMBL" id="JAEUGD010000066">
    <property type="protein sequence ID" value="MBL6449252.1"/>
    <property type="molecule type" value="Genomic_DNA"/>
</dbReference>
<dbReference type="GO" id="GO:0016020">
    <property type="term" value="C:membrane"/>
    <property type="evidence" value="ECO:0007669"/>
    <property type="project" value="UniProtKB-SubCell"/>
</dbReference>
<dbReference type="InterPro" id="IPR036259">
    <property type="entry name" value="MFS_trans_sf"/>
</dbReference>
<accession>A0A937KE20</accession>
<keyword evidence="8" id="KW-1185">Reference proteome</keyword>
<dbReference type="PANTHER" id="PTHR23514">
    <property type="entry name" value="BYPASS OF STOP CODON PROTEIN 6"/>
    <property type="match status" value="1"/>
</dbReference>
<name>A0A937KE20_9BACT</name>
<dbReference type="Proteomes" id="UP000614216">
    <property type="component" value="Unassembled WGS sequence"/>
</dbReference>
<sequence length="378" mass="40278">MITPFIKRSRIAISLIFFSYGLCFASWASRIPTIQQLLNLSEAELGGVLFALPAGSLASLPLSGFLVAKFGSRHVVMAAALTYGLSLICIGLSSNVMLLLASLFAFGLIGNMLNISINTQAVGVESAYNRNIMAKFHGMWSLAGFTGAGIGALMIALPISPSVHYVIIAASILGVLLYSFRYLLRKDVNTDPDKPLFSLPDRSLMLLGVIAFFSMMCEGAMFDWSGIYFKKIIAVRKDWIGIGYTAFMISMAGTRFVADTLVHRHGLRKVLMVSGLLTAFGLFLVVALPYFIPGIIGFFFVGIGVSSVIPLVFSVAGKSKVQSPGVALASVSTLGFFGFLLGPPIIGLIAGAFDLRVSFIFLAVIGVTVAVLSGKGVK</sequence>
<feature type="transmembrane region" description="Helical" evidence="5">
    <location>
        <begin position="239"/>
        <end position="258"/>
    </location>
</feature>
<protein>
    <submittedName>
        <fullName evidence="7">MFS transporter</fullName>
    </submittedName>
</protein>
<dbReference type="SUPFAM" id="SSF103473">
    <property type="entry name" value="MFS general substrate transporter"/>
    <property type="match status" value="1"/>
</dbReference>
<feature type="transmembrane region" description="Helical" evidence="5">
    <location>
        <begin position="138"/>
        <end position="157"/>
    </location>
</feature>
<dbReference type="GO" id="GO:0022857">
    <property type="term" value="F:transmembrane transporter activity"/>
    <property type="evidence" value="ECO:0007669"/>
    <property type="project" value="InterPro"/>
</dbReference>
<feature type="transmembrane region" description="Helical" evidence="5">
    <location>
        <begin position="204"/>
        <end position="227"/>
    </location>
</feature>
<comment type="caution">
    <text evidence="7">The sequence shown here is derived from an EMBL/GenBank/DDBJ whole genome shotgun (WGS) entry which is preliminary data.</text>
</comment>
<feature type="transmembrane region" description="Helical" evidence="5">
    <location>
        <begin position="328"/>
        <end position="353"/>
    </location>
</feature>
<proteinExistence type="predicted"/>
<evidence type="ECO:0000256" key="1">
    <source>
        <dbReference type="ARBA" id="ARBA00004141"/>
    </source>
</evidence>
<feature type="transmembrane region" description="Helical" evidence="5">
    <location>
        <begin position="270"/>
        <end position="292"/>
    </location>
</feature>
<organism evidence="7 8">
    <name type="scientific">Fulvivirga marina</name>
    <dbReference type="NCBI Taxonomy" id="2494733"/>
    <lineage>
        <taxon>Bacteria</taxon>
        <taxon>Pseudomonadati</taxon>
        <taxon>Bacteroidota</taxon>
        <taxon>Cytophagia</taxon>
        <taxon>Cytophagales</taxon>
        <taxon>Fulvivirgaceae</taxon>
        <taxon>Fulvivirga</taxon>
    </lineage>
</organism>
<gene>
    <name evidence="7" type="ORF">JMN32_23280</name>
</gene>
<keyword evidence="2 5" id="KW-0812">Transmembrane</keyword>
<dbReference type="RefSeq" id="WP_202858784.1">
    <property type="nucleotide sequence ID" value="NZ_JAEUGD010000066.1"/>
</dbReference>
<evidence type="ECO:0000313" key="7">
    <source>
        <dbReference type="EMBL" id="MBL6449252.1"/>
    </source>
</evidence>
<feature type="transmembrane region" description="Helical" evidence="5">
    <location>
        <begin position="48"/>
        <end position="68"/>
    </location>
</feature>
<dbReference type="Pfam" id="PF07690">
    <property type="entry name" value="MFS_1"/>
    <property type="match status" value="1"/>
</dbReference>
<evidence type="ECO:0000313" key="8">
    <source>
        <dbReference type="Proteomes" id="UP000614216"/>
    </source>
</evidence>
<dbReference type="CDD" id="cd17393">
    <property type="entry name" value="MFS_MosC_like"/>
    <property type="match status" value="1"/>
</dbReference>
<dbReference type="AlphaFoldDB" id="A0A937KE20"/>
<feature type="domain" description="Major facilitator superfamily (MFS) profile" evidence="6">
    <location>
        <begin position="9"/>
        <end position="378"/>
    </location>
</feature>
<comment type="subcellular location">
    <subcellularLocation>
        <location evidence="1">Membrane</location>
        <topology evidence="1">Multi-pass membrane protein</topology>
    </subcellularLocation>
</comment>
<reference evidence="7" key="1">
    <citation type="submission" date="2021-01" db="EMBL/GenBank/DDBJ databases">
        <title>Fulvivirga kasyanovii gen. nov., sp nov., a novel member of the phylum Bacteroidetes isolated from seawater in a mussel farm.</title>
        <authorList>
            <person name="Zhao L.-H."/>
            <person name="Wang Z.-J."/>
        </authorList>
    </citation>
    <scope>NUCLEOTIDE SEQUENCE</scope>
    <source>
        <strain evidence="7">29W222</strain>
    </source>
</reference>
<dbReference type="Gene3D" id="1.20.1250.20">
    <property type="entry name" value="MFS general substrate transporter like domains"/>
    <property type="match status" value="2"/>
</dbReference>
<keyword evidence="3 5" id="KW-1133">Transmembrane helix</keyword>
<feature type="transmembrane region" description="Helical" evidence="5">
    <location>
        <begin position="359"/>
        <end position="377"/>
    </location>
</feature>
<feature type="transmembrane region" description="Helical" evidence="5">
    <location>
        <begin position="99"/>
        <end position="117"/>
    </location>
</feature>
<dbReference type="PROSITE" id="PS50850">
    <property type="entry name" value="MFS"/>
    <property type="match status" value="1"/>
</dbReference>
<feature type="transmembrane region" description="Helical" evidence="5">
    <location>
        <begin position="163"/>
        <end position="184"/>
    </location>
</feature>
<evidence type="ECO:0000256" key="2">
    <source>
        <dbReference type="ARBA" id="ARBA00022692"/>
    </source>
</evidence>
<evidence type="ECO:0000256" key="4">
    <source>
        <dbReference type="ARBA" id="ARBA00023136"/>
    </source>
</evidence>